<keyword evidence="1" id="KW-1133">Transmembrane helix</keyword>
<keyword evidence="3" id="KW-1185">Reference proteome</keyword>
<keyword evidence="1" id="KW-0472">Membrane</keyword>
<dbReference type="Proteomes" id="UP001595872">
    <property type="component" value="Unassembled WGS sequence"/>
</dbReference>
<feature type="transmembrane region" description="Helical" evidence="1">
    <location>
        <begin position="126"/>
        <end position="147"/>
    </location>
</feature>
<organism evidence="2 3">
    <name type="scientific">Actinomadura gamaensis</name>
    <dbReference type="NCBI Taxonomy" id="1763541"/>
    <lineage>
        <taxon>Bacteria</taxon>
        <taxon>Bacillati</taxon>
        <taxon>Actinomycetota</taxon>
        <taxon>Actinomycetes</taxon>
        <taxon>Streptosporangiales</taxon>
        <taxon>Thermomonosporaceae</taxon>
        <taxon>Actinomadura</taxon>
    </lineage>
</organism>
<protein>
    <submittedName>
        <fullName evidence="2">Uncharacterized protein</fullName>
    </submittedName>
</protein>
<feature type="transmembrane region" description="Helical" evidence="1">
    <location>
        <begin position="167"/>
        <end position="188"/>
    </location>
</feature>
<feature type="transmembrane region" description="Helical" evidence="1">
    <location>
        <begin position="226"/>
        <end position="245"/>
    </location>
</feature>
<evidence type="ECO:0000313" key="3">
    <source>
        <dbReference type="Proteomes" id="UP001595872"/>
    </source>
</evidence>
<keyword evidence="1" id="KW-0812">Transmembrane</keyword>
<comment type="caution">
    <text evidence="2">The sequence shown here is derived from an EMBL/GenBank/DDBJ whole genome shotgun (WGS) entry which is preliminary data.</text>
</comment>
<gene>
    <name evidence="2" type="ORF">ACFPCY_08000</name>
</gene>
<proteinExistence type="predicted"/>
<dbReference type="EMBL" id="JBHSIT010000002">
    <property type="protein sequence ID" value="MFC4907257.1"/>
    <property type="molecule type" value="Genomic_DNA"/>
</dbReference>
<feature type="transmembrane region" description="Helical" evidence="1">
    <location>
        <begin position="200"/>
        <end position="220"/>
    </location>
</feature>
<accession>A0ABV9TT38</accession>
<feature type="transmembrane region" description="Helical" evidence="1">
    <location>
        <begin position="95"/>
        <end position="114"/>
    </location>
</feature>
<evidence type="ECO:0000256" key="1">
    <source>
        <dbReference type="SAM" id="Phobius"/>
    </source>
</evidence>
<name>A0ABV9TT38_9ACTN</name>
<feature type="transmembrane region" description="Helical" evidence="1">
    <location>
        <begin position="65"/>
        <end position="83"/>
    </location>
</feature>
<reference evidence="3" key="1">
    <citation type="journal article" date="2019" name="Int. J. Syst. Evol. Microbiol.">
        <title>The Global Catalogue of Microorganisms (GCM) 10K type strain sequencing project: providing services to taxonomists for standard genome sequencing and annotation.</title>
        <authorList>
            <consortium name="The Broad Institute Genomics Platform"/>
            <consortium name="The Broad Institute Genome Sequencing Center for Infectious Disease"/>
            <person name="Wu L."/>
            <person name="Ma J."/>
        </authorList>
    </citation>
    <scope>NUCLEOTIDE SEQUENCE [LARGE SCALE GENOMIC DNA]</scope>
    <source>
        <strain evidence="3">KLKA75</strain>
    </source>
</reference>
<dbReference type="RefSeq" id="WP_378252994.1">
    <property type="nucleotide sequence ID" value="NZ_JBHSIT010000002.1"/>
</dbReference>
<evidence type="ECO:0000313" key="2">
    <source>
        <dbReference type="EMBL" id="MFC4907257.1"/>
    </source>
</evidence>
<sequence>MTAARVLARLYPAAVREQWGPDLEAEIAAAGWRSWWNTLLGAADLWLHPGLWPARSRAQRRLRTTALATSITALCWFVAHVGVETDDALSRRAGHSPLLTAGVAIMLAGLALIAPLPRPEAAALRVLLRTAVARFALPAALAAAVVATVRFAPLAHPPPLARGVLLAAWWTAVALGAARAGLIVAELGARVLVPARPGRLGLGARVLMAGAATEAAALLGSRPDPPGFAVAATILVLLAAFVPVLRDCRPPSAAGPAR</sequence>